<evidence type="ECO:0000256" key="1">
    <source>
        <dbReference type="SAM" id="MobiDB-lite"/>
    </source>
</evidence>
<reference evidence="3" key="1">
    <citation type="submission" date="2020-11" db="EMBL/GenBank/DDBJ databases">
        <authorList>
            <person name="Tran Van P."/>
        </authorList>
    </citation>
    <scope>NUCLEOTIDE SEQUENCE</scope>
</reference>
<proteinExistence type="predicted"/>
<dbReference type="EMBL" id="OB664093">
    <property type="protein sequence ID" value="CAD7231991.1"/>
    <property type="molecule type" value="Genomic_DNA"/>
</dbReference>
<dbReference type="AlphaFoldDB" id="A0A7R8WHW3"/>
<feature type="compositionally biased region" description="Basic and acidic residues" evidence="1">
    <location>
        <begin position="425"/>
        <end position="443"/>
    </location>
</feature>
<feature type="compositionally biased region" description="Low complexity" evidence="1">
    <location>
        <begin position="410"/>
        <end position="424"/>
    </location>
</feature>
<name>A0A7R8WHW3_9CRUS</name>
<keyword evidence="2" id="KW-0472">Membrane</keyword>
<protein>
    <submittedName>
        <fullName evidence="3">Uncharacterized protein</fullName>
    </submittedName>
</protein>
<feature type="region of interest" description="Disordered" evidence="1">
    <location>
        <begin position="396"/>
        <end position="472"/>
    </location>
</feature>
<gene>
    <name evidence="3" type="ORF">CTOB1V02_LOCUS9832</name>
</gene>
<feature type="compositionally biased region" description="Basic and acidic residues" evidence="1">
    <location>
        <begin position="450"/>
        <end position="463"/>
    </location>
</feature>
<evidence type="ECO:0000313" key="3">
    <source>
        <dbReference type="EMBL" id="CAD7231991.1"/>
    </source>
</evidence>
<feature type="compositionally biased region" description="Basic and acidic residues" evidence="1">
    <location>
        <begin position="396"/>
        <end position="407"/>
    </location>
</feature>
<evidence type="ECO:0000256" key="2">
    <source>
        <dbReference type="SAM" id="Phobius"/>
    </source>
</evidence>
<accession>A0A7R8WHW3</accession>
<feature type="transmembrane region" description="Helical" evidence="2">
    <location>
        <begin position="325"/>
        <end position="351"/>
    </location>
</feature>
<keyword evidence="2" id="KW-0812">Transmembrane</keyword>
<keyword evidence="2" id="KW-1133">Transmembrane helix</keyword>
<organism evidence="3">
    <name type="scientific">Cyprideis torosa</name>
    <dbReference type="NCBI Taxonomy" id="163714"/>
    <lineage>
        <taxon>Eukaryota</taxon>
        <taxon>Metazoa</taxon>
        <taxon>Ecdysozoa</taxon>
        <taxon>Arthropoda</taxon>
        <taxon>Crustacea</taxon>
        <taxon>Oligostraca</taxon>
        <taxon>Ostracoda</taxon>
        <taxon>Podocopa</taxon>
        <taxon>Podocopida</taxon>
        <taxon>Cytherocopina</taxon>
        <taxon>Cytheroidea</taxon>
        <taxon>Cytherideidae</taxon>
        <taxon>Cyprideis</taxon>
    </lineage>
</organism>
<sequence length="472" mass="51970">MRHHGGAVDINRYNPVESWGCLFRGLPSTKALPPRASLTVSSEDCGDVCKGVRGDRTSVRPETGQSDLESYYNEYDCTSQRTLPVVVAGGVILSTDVILGYGRSLDDDDAGVGEHHVLELGVSAVCTRSKVYGVMLIRLRGDYKLQVPNTRYMPLCLENPDLPKLSRRAYFFISVANNTQERAGDNGSCYPKPYKASLHTFSSPREIRYDGVEKDHSAIKLSATSDSKGPCPKPRSSVCESTGGFLFHLGLDEETLRLVGMFRRKISDRDGTFNPTFCSDNVGNRRQRDTTEINFVVPIFTAEELVDLQQEVEKLEHKVKEESDYTVMAVLIGCSLLIICLSIGIFVVCWCRKLDEYDVVKSLLKKLTIVTPKKNAKRKGKGFSKVSSVPHVIETSLDKAHGSKRGPEMTSAALETETATTESTLQREERSRGATPSRAKDSKLSTGGSRKLESSKTGDKSTHDPSLTAVVV</sequence>